<comment type="similarity">
    <text evidence="1">Belongs to the QWRF family.</text>
</comment>
<name>S8C1K5_9LAMI</name>
<organism evidence="3 4">
    <name type="scientific">Genlisea aurea</name>
    <dbReference type="NCBI Taxonomy" id="192259"/>
    <lineage>
        <taxon>Eukaryota</taxon>
        <taxon>Viridiplantae</taxon>
        <taxon>Streptophyta</taxon>
        <taxon>Embryophyta</taxon>
        <taxon>Tracheophyta</taxon>
        <taxon>Spermatophyta</taxon>
        <taxon>Magnoliopsida</taxon>
        <taxon>eudicotyledons</taxon>
        <taxon>Gunneridae</taxon>
        <taxon>Pentapetalae</taxon>
        <taxon>asterids</taxon>
        <taxon>lamiids</taxon>
        <taxon>Lamiales</taxon>
        <taxon>Lentibulariaceae</taxon>
        <taxon>Genlisea</taxon>
    </lineage>
</organism>
<proteinExistence type="inferred from homology"/>
<dbReference type="PANTHER" id="PTHR31807:SF37">
    <property type="entry name" value="HAUS AUGMIN-LIKE COMPLEX SUBUNIT 8"/>
    <property type="match status" value="1"/>
</dbReference>
<evidence type="ECO:0000256" key="1">
    <source>
        <dbReference type="ARBA" id="ARBA00010016"/>
    </source>
</evidence>
<feature type="compositionally biased region" description="Basic residues" evidence="2">
    <location>
        <begin position="158"/>
        <end position="169"/>
    </location>
</feature>
<feature type="region of interest" description="Disordered" evidence="2">
    <location>
        <begin position="226"/>
        <end position="249"/>
    </location>
</feature>
<dbReference type="PANTHER" id="PTHR31807">
    <property type="entry name" value="AUGMIN FAMILY MEMBER"/>
    <property type="match status" value="1"/>
</dbReference>
<feature type="compositionally biased region" description="Low complexity" evidence="2">
    <location>
        <begin position="313"/>
        <end position="335"/>
    </location>
</feature>
<keyword evidence="4" id="KW-1185">Reference proteome</keyword>
<evidence type="ECO:0000256" key="2">
    <source>
        <dbReference type="SAM" id="MobiDB-lite"/>
    </source>
</evidence>
<evidence type="ECO:0000313" key="3">
    <source>
        <dbReference type="EMBL" id="EPS60645.1"/>
    </source>
</evidence>
<feature type="compositionally biased region" description="Polar residues" evidence="2">
    <location>
        <begin position="95"/>
        <end position="109"/>
    </location>
</feature>
<comment type="caution">
    <text evidence="3">The sequence shown here is derived from an EMBL/GenBank/DDBJ whole genome shotgun (WGS) entry which is preliminary data.</text>
</comment>
<dbReference type="GO" id="GO:0008017">
    <property type="term" value="F:microtubule binding"/>
    <property type="evidence" value="ECO:0007669"/>
    <property type="project" value="TreeGrafter"/>
</dbReference>
<dbReference type="GO" id="GO:0005880">
    <property type="term" value="C:nuclear microtubule"/>
    <property type="evidence" value="ECO:0007669"/>
    <property type="project" value="TreeGrafter"/>
</dbReference>
<feature type="compositionally biased region" description="Basic and acidic residues" evidence="2">
    <location>
        <begin position="127"/>
        <end position="142"/>
    </location>
</feature>
<dbReference type="EMBL" id="AUSU01007402">
    <property type="protein sequence ID" value="EPS60645.1"/>
    <property type="molecule type" value="Genomic_DNA"/>
</dbReference>
<feature type="region of interest" description="Disordered" evidence="2">
    <location>
        <begin position="1"/>
        <end position="109"/>
    </location>
</feature>
<dbReference type="GO" id="GO:0005737">
    <property type="term" value="C:cytoplasm"/>
    <property type="evidence" value="ECO:0007669"/>
    <property type="project" value="TreeGrafter"/>
</dbReference>
<accession>S8C1K5</accession>
<dbReference type="Proteomes" id="UP000015453">
    <property type="component" value="Unassembled WGS sequence"/>
</dbReference>
<protein>
    <submittedName>
        <fullName evidence="3">Uncharacterized protein</fullName>
    </submittedName>
</protein>
<dbReference type="InterPro" id="IPR007573">
    <property type="entry name" value="QWRF"/>
</dbReference>
<feature type="compositionally biased region" description="Low complexity" evidence="2">
    <location>
        <begin position="226"/>
        <end position="239"/>
    </location>
</feature>
<feature type="region of interest" description="Disordered" evidence="2">
    <location>
        <begin position="290"/>
        <end position="335"/>
    </location>
</feature>
<dbReference type="AlphaFoldDB" id="S8C1K5"/>
<dbReference type="Pfam" id="PF04484">
    <property type="entry name" value="QWRF"/>
    <property type="match status" value="1"/>
</dbReference>
<dbReference type="GO" id="GO:0051225">
    <property type="term" value="P:spindle assembly"/>
    <property type="evidence" value="ECO:0007669"/>
    <property type="project" value="TreeGrafter"/>
</dbReference>
<feature type="non-terminal residue" evidence="3">
    <location>
        <position position="1"/>
    </location>
</feature>
<reference evidence="3 4" key="1">
    <citation type="journal article" date="2013" name="BMC Genomics">
        <title>The miniature genome of a carnivorous plant Genlisea aurea contains a low number of genes and short non-coding sequences.</title>
        <authorList>
            <person name="Leushkin E.V."/>
            <person name="Sutormin R.A."/>
            <person name="Nabieva E.R."/>
            <person name="Penin A.A."/>
            <person name="Kondrashov A.S."/>
            <person name="Logacheva M.D."/>
        </authorList>
    </citation>
    <scope>NUCLEOTIDE SEQUENCE [LARGE SCALE GENOMIC DNA]</scope>
</reference>
<feature type="compositionally biased region" description="Low complexity" evidence="2">
    <location>
        <begin position="46"/>
        <end position="62"/>
    </location>
</feature>
<sequence length="561" mass="62634">TARQPLVPTENKNGTSHHSRSRELSSRCRSPVPSGGTVPKRYPSPNARNVSLSSSLSTAKRSVSVEKKHHLRPSSSSSSSTPVQDVNGEELFVRKQSNSKLPESLWPSTMRSLTVSFQSDAYAVPVSKKEKPVSHTSSDRTPRLPSNVSHKQGEVHASRRPTPGRKRTPLKGSNASESENSKPVDSLHHRLVEQHQWPSRKSGKVSNDLNRSIVDLFDKTSKFSLLSSSRRTDTPSSRRLSLDGATKPALRSSSDLLMQISRDDCSIKRLGPSISSDRVQMVNAAARALFTPGMRPQSPSPYRGNSPSRTRATIPSSRGTSPSRPRQSSPTRQPQIPTSVLSFIVDIKKGKKAVNHIDDAHLLRILYNRQLQWRFVNAQMDAALQSQKVKAQKMLYCVNRQIADLWDWILEKRIALQQMNVKSKLNSFLNNQLTYLDVWASIEKDHIYNLSWTIQNLQDSTIRIPITAGARGDIKSLKAAVCSAVDVMQALVSSLYSILPRMEEISRLLFELADMAAHERAFLYECESVLGDIDALQVEEYSLRTHVLQVKQAILENGGRR</sequence>
<gene>
    <name evidence="3" type="ORF">M569_14157</name>
</gene>
<feature type="region of interest" description="Disordered" evidence="2">
    <location>
        <begin position="122"/>
        <end position="186"/>
    </location>
</feature>
<evidence type="ECO:0000313" key="4">
    <source>
        <dbReference type="Proteomes" id="UP000015453"/>
    </source>
</evidence>
<dbReference type="OrthoDB" id="1924320at2759"/>